<evidence type="ECO:0000256" key="1">
    <source>
        <dbReference type="ARBA" id="ARBA00004571"/>
    </source>
</evidence>
<dbReference type="GO" id="GO:0015288">
    <property type="term" value="F:porin activity"/>
    <property type="evidence" value="ECO:0007669"/>
    <property type="project" value="UniProtKB-KW"/>
</dbReference>
<dbReference type="PANTHER" id="PTHR38762:SF1">
    <property type="entry name" value="CRYPTIC OUTER MEMBRANE PORIN BGLH-RELATED"/>
    <property type="match status" value="1"/>
</dbReference>
<keyword evidence="8" id="KW-0472">Membrane</keyword>
<keyword evidence="5" id="KW-0812">Transmembrane</keyword>
<feature type="chain" id="PRO_5003332453" evidence="10">
    <location>
        <begin position="30"/>
        <end position="384"/>
    </location>
</feature>
<dbReference type="TCDB" id="1.B.3.1.4">
    <property type="family name" value="the sugar porin (sp) family"/>
</dbReference>
<dbReference type="KEGG" id="alt:ambt_01055"/>
<proteinExistence type="inferred from homology"/>
<dbReference type="GO" id="GO:0046930">
    <property type="term" value="C:pore complex"/>
    <property type="evidence" value="ECO:0007669"/>
    <property type="project" value="UniProtKB-KW"/>
</dbReference>
<dbReference type="eggNOG" id="COG4580">
    <property type="taxonomic scope" value="Bacteria"/>
</dbReference>
<feature type="signal peptide" evidence="10">
    <location>
        <begin position="1"/>
        <end position="29"/>
    </location>
</feature>
<comment type="similarity">
    <text evidence="2">Belongs to the porin LamB (TC 1.B.3) family.</text>
</comment>
<dbReference type="EMBL" id="CP002339">
    <property type="protein sequence ID" value="AEF01768.1"/>
    <property type="molecule type" value="Genomic_DNA"/>
</dbReference>
<evidence type="ECO:0000256" key="10">
    <source>
        <dbReference type="SAM" id="SignalP"/>
    </source>
</evidence>
<keyword evidence="6" id="KW-0406">Ion transport</keyword>
<keyword evidence="3" id="KW-0813">Transport</keyword>
<keyword evidence="7" id="KW-0626">Porin</keyword>
<evidence type="ECO:0000256" key="3">
    <source>
        <dbReference type="ARBA" id="ARBA00022448"/>
    </source>
</evidence>
<dbReference type="InterPro" id="IPR050286">
    <property type="entry name" value="G_neg_Bact_CarbUptk_Porin"/>
</dbReference>
<evidence type="ECO:0000256" key="2">
    <source>
        <dbReference type="ARBA" id="ARBA00007055"/>
    </source>
</evidence>
<dbReference type="PANTHER" id="PTHR38762">
    <property type="entry name" value="CRYPTIC OUTER MEMBRANE PORIN BGLH-RELATED"/>
    <property type="match status" value="1"/>
</dbReference>
<dbReference type="AlphaFoldDB" id="F5ZA77"/>
<dbReference type="Gene3D" id="2.40.170.10">
    <property type="entry name" value="Porin, LamB type"/>
    <property type="match status" value="1"/>
</dbReference>
<dbReference type="Pfam" id="PF02264">
    <property type="entry name" value="LamB"/>
    <property type="match status" value="1"/>
</dbReference>
<dbReference type="GO" id="GO:0015774">
    <property type="term" value="P:polysaccharide transport"/>
    <property type="evidence" value="ECO:0007669"/>
    <property type="project" value="TreeGrafter"/>
</dbReference>
<dbReference type="Proteomes" id="UP000000683">
    <property type="component" value="Chromosome"/>
</dbReference>
<protein>
    <submittedName>
        <fullName evidence="11">Maltoporin</fullName>
    </submittedName>
</protein>
<dbReference type="GO" id="GO:0009279">
    <property type="term" value="C:cell outer membrane"/>
    <property type="evidence" value="ECO:0007669"/>
    <property type="project" value="UniProtKB-SubCell"/>
</dbReference>
<dbReference type="InterPro" id="IPR036998">
    <property type="entry name" value="Porin_LamB_sf"/>
</dbReference>
<evidence type="ECO:0000256" key="8">
    <source>
        <dbReference type="ARBA" id="ARBA00023136"/>
    </source>
</evidence>
<evidence type="ECO:0000256" key="5">
    <source>
        <dbReference type="ARBA" id="ARBA00022692"/>
    </source>
</evidence>
<evidence type="ECO:0000313" key="12">
    <source>
        <dbReference type="Proteomes" id="UP000000683"/>
    </source>
</evidence>
<evidence type="ECO:0000256" key="9">
    <source>
        <dbReference type="ARBA" id="ARBA00023237"/>
    </source>
</evidence>
<gene>
    <name evidence="11" type="primary">lamB</name>
    <name evidence="11" type="ordered locus">ambt_01055</name>
</gene>
<keyword evidence="4" id="KW-1134">Transmembrane beta strand</keyword>
<evidence type="ECO:0000256" key="6">
    <source>
        <dbReference type="ARBA" id="ARBA00023065"/>
    </source>
</evidence>
<dbReference type="GO" id="GO:0006811">
    <property type="term" value="P:monoatomic ion transport"/>
    <property type="evidence" value="ECO:0007669"/>
    <property type="project" value="UniProtKB-KW"/>
</dbReference>
<reference evidence="11 12" key="1">
    <citation type="journal article" date="2011" name="J. Bacteriol.">
        <title>Complete genome sequence of the polycyclic aromatic hydrocarbon-degrading bacterium Alteromonas sp. strain SN2.</title>
        <authorList>
            <person name="Jin H.M."/>
            <person name="Jeong H."/>
            <person name="Moon E.J."/>
            <person name="Math R.K."/>
            <person name="Lee K."/>
            <person name="Kim H.J."/>
            <person name="Jeon C.O."/>
            <person name="Oh T.K."/>
            <person name="Kim J.F."/>
        </authorList>
    </citation>
    <scope>NUCLEOTIDE SEQUENCE [LARGE SCALE GENOMIC DNA]</scope>
    <source>
        <strain evidence="12">JCM 17741 / KACC 18427 / KCTC 11700BP / SN2</strain>
    </source>
</reference>
<evidence type="ECO:0000313" key="11">
    <source>
        <dbReference type="EMBL" id="AEF01768.1"/>
    </source>
</evidence>
<name>F5ZA77_ALTNA</name>
<keyword evidence="10" id="KW-0732">Signal</keyword>
<organism evidence="11 12">
    <name type="scientific">Alteromonas naphthalenivorans</name>
    <dbReference type="NCBI Taxonomy" id="715451"/>
    <lineage>
        <taxon>Bacteria</taxon>
        <taxon>Pseudomonadati</taxon>
        <taxon>Pseudomonadota</taxon>
        <taxon>Gammaproteobacteria</taxon>
        <taxon>Alteromonadales</taxon>
        <taxon>Alteromonadaceae</taxon>
        <taxon>Alteromonas/Salinimonas group</taxon>
        <taxon>Alteromonas</taxon>
    </lineage>
</organism>
<dbReference type="GO" id="GO:0015144">
    <property type="term" value="F:carbohydrate transmembrane transporter activity"/>
    <property type="evidence" value="ECO:0007669"/>
    <property type="project" value="TreeGrafter"/>
</dbReference>
<dbReference type="InterPro" id="IPR003192">
    <property type="entry name" value="Porin_LamB"/>
</dbReference>
<evidence type="ECO:0000256" key="4">
    <source>
        <dbReference type="ARBA" id="ARBA00022452"/>
    </source>
</evidence>
<accession>F5ZA77</accession>
<evidence type="ECO:0000256" key="7">
    <source>
        <dbReference type="ARBA" id="ARBA00023114"/>
    </source>
</evidence>
<keyword evidence="12" id="KW-1185">Reference proteome</keyword>
<comment type="subcellular location">
    <subcellularLocation>
        <location evidence="1">Cell outer membrane</location>
        <topology evidence="1">Multi-pass membrane protein</topology>
    </subcellularLocation>
</comment>
<keyword evidence="9" id="KW-0998">Cell outer membrane</keyword>
<sequence>MALSMKNKRFIFALFVALTLTCSSWSAIASFELDTTGYFRHGFLIGVDNGNTMNCNSMLNAFAKSRYGNECEGFLEFQLHPSYETDEFTLLGVIGWDFLDLPGQDPYLLSADEQFLQVRFASGWGLWTGKRSYQRREAHIYDYKYYHYRGEGVGGYYDVTEDIRVTGSHFFSDTQGSKINSTDLRVLISDLFEYLDSSSLEIITTYGNDTDHGIHRAFGIVFTTRVDSELTYLFAIKKASGPLAHHEFSQPRGVNPTTNGIQVVNELVYDANLWSLGVTNIYEKRESGTLVSETQQWFGTALRIMNYLSSEITLVQEISFDTLELKDKYTARHRKYSLGLQYSKNKTFYDRPVYRFFITVFDVDDPYEVSTAGMNVGFQYETWW</sequence>
<dbReference type="SUPFAM" id="SSF56935">
    <property type="entry name" value="Porins"/>
    <property type="match status" value="1"/>
</dbReference>
<dbReference type="HOGENOM" id="CLU_718942_0_0_6"/>